<keyword evidence="2" id="KW-1185">Reference proteome</keyword>
<name>A0AAV7QN44_PLEWA</name>
<dbReference type="Proteomes" id="UP001066276">
    <property type="component" value="Chromosome 6"/>
</dbReference>
<reference evidence="1" key="1">
    <citation type="journal article" date="2022" name="bioRxiv">
        <title>Sequencing and chromosome-scale assembly of the giantPleurodeles waltlgenome.</title>
        <authorList>
            <person name="Brown T."/>
            <person name="Elewa A."/>
            <person name="Iarovenko S."/>
            <person name="Subramanian E."/>
            <person name="Araus A.J."/>
            <person name="Petzold A."/>
            <person name="Susuki M."/>
            <person name="Suzuki K.-i.T."/>
            <person name="Hayashi T."/>
            <person name="Toyoda A."/>
            <person name="Oliveira C."/>
            <person name="Osipova E."/>
            <person name="Leigh N.D."/>
            <person name="Simon A."/>
            <person name="Yun M.H."/>
        </authorList>
    </citation>
    <scope>NUCLEOTIDE SEQUENCE</scope>
    <source>
        <strain evidence="1">20211129_DDA</strain>
        <tissue evidence="1">Liver</tissue>
    </source>
</reference>
<protein>
    <submittedName>
        <fullName evidence="1">Uncharacterized protein</fullName>
    </submittedName>
</protein>
<accession>A0AAV7QN44</accession>
<sequence>MEDRLERHGGGGEQSQMVKCAAKPSLRDIMSAIQDLKGTLEPKLDTEMIDVGLLHADLGKISEKVTKAEENMNDLQATIKGMEE</sequence>
<dbReference type="EMBL" id="JANPWB010000010">
    <property type="protein sequence ID" value="KAJ1141548.1"/>
    <property type="molecule type" value="Genomic_DNA"/>
</dbReference>
<proteinExistence type="predicted"/>
<evidence type="ECO:0000313" key="1">
    <source>
        <dbReference type="EMBL" id="KAJ1141548.1"/>
    </source>
</evidence>
<organism evidence="1 2">
    <name type="scientific">Pleurodeles waltl</name>
    <name type="common">Iberian ribbed newt</name>
    <dbReference type="NCBI Taxonomy" id="8319"/>
    <lineage>
        <taxon>Eukaryota</taxon>
        <taxon>Metazoa</taxon>
        <taxon>Chordata</taxon>
        <taxon>Craniata</taxon>
        <taxon>Vertebrata</taxon>
        <taxon>Euteleostomi</taxon>
        <taxon>Amphibia</taxon>
        <taxon>Batrachia</taxon>
        <taxon>Caudata</taxon>
        <taxon>Salamandroidea</taxon>
        <taxon>Salamandridae</taxon>
        <taxon>Pleurodelinae</taxon>
        <taxon>Pleurodeles</taxon>
    </lineage>
</organism>
<dbReference type="AlphaFoldDB" id="A0AAV7QN44"/>
<comment type="caution">
    <text evidence="1">The sequence shown here is derived from an EMBL/GenBank/DDBJ whole genome shotgun (WGS) entry which is preliminary data.</text>
</comment>
<gene>
    <name evidence="1" type="ORF">NDU88_007876</name>
</gene>
<evidence type="ECO:0000313" key="2">
    <source>
        <dbReference type="Proteomes" id="UP001066276"/>
    </source>
</evidence>